<reference evidence="3 4" key="1">
    <citation type="submission" date="2014-07" db="EMBL/GenBank/DDBJ databases">
        <title>Genome Sequence of Rhodococcus opacus Strain R7, a Biodegrader of Mono- and Polycyclic Aromatic Hydrocarbons.</title>
        <authorList>
            <person name="Di Gennaro P."/>
            <person name="Zampolli J."/>
            <person name="Presti I."/>
            <person name="Cappelletti M."/>
            <person name="D'Ursi P."/>
            <person name="Orro A."/>
            <person name="Mezzelani A."/>
            <person name="Milanesi L."/>
        </authorList>
    </citation>
    <scope>NUCLEOTIDE SEQUENCE [LARGE SCALE GENOMIC DNA]</scope>
    <source>
        <strain evidence="3 4">R7</strain>
    </source>
</reference>
<dbReference type="Gene3D" id="3.40.50.10540">
    <property type="entry name" value="Crotonobetainyl-coa:carnitine coa-transferase, domain 1"/>
    <property type="match status" value="1"/>
</dbReference>
<dbReference type="Gene3D" id="3.30.1540.10">
    <property type="entry name" value="formyl-coa transferase, domain 3"/>
    <property type="match status" value="1"/>
</dbReference>
<dbReference type="RefSeq" id="WP_128641452.1">
    <property type="nucleotide sequence ID" value="NZ_CP008947.1"/>
</dbReference>
<dbReference type="EMBL" id="CP008947">
    <property type="protein sequence ID" value="AII08882.1"/>
    <property type="molecule type" value="Genomic_DNA"/>
</dbReference>
<gene>
    <name evidence="3" type="ORF">EP51_31335</name>
</gene>
<dbReference type="InterPro" id="IPR044855">
    <property type="entry name" value="CoA-Trfase_III_dom3_sf"/>
</dbReference>
<dbReference type="SUPFAM" id="SSF89796">
    <property type="entry name" value="CoA-transferase family III (CaiB/BaiF)"/>
    <property type="match status" value="1"/>
</dbReference>
<feature type="region of interest" description="Disordered" evidence="2">
    <location>
        <begin position="357"/>
        <end position="377"/>
    </location>
</feature>
<evidence type="ECO:0000256" key="2">
    <source>
        <dbReference type="SAM" id="MobiDB-lite"/>
    </source>
</evidence>
<dbReference type="InterPro" id="IPR003673">
    <property type="entry name" value="CoA-Trfase_fam_III"/>
</dbReference>
<dbReference type="Proteomes" id="UP000028488">
    <property type="component" value="Chromosome"/>
</dbReference>
<accession>A0A076EUM3</accession>
<dbReference type="AlphaFoldDB" id="A0A076EUM3"/>
<dbReference type="Pfam" id="PF02515">
    <property type="entry name" value="CoA_transf_3"/>
    <property type="match status" value="1"/>
</dbReference>
<name>A0A076EUM3_RHOOP</name>
<dbReference type="InterPro" id="IPR050483">
    <property type="entry name" value="CoA-transferase_III_domain"/>
</dbReference>
<dbReference type="GO" id="GO:0008410">
    <property type="term" value="F:CoA-transferase activity"/>
    <property type="evidence" value="ECO:0007669"/>
    <property type="project" value="TreeGrafter"/>
</dbReference>
<evidence type="ECO:0000256" key="1">
    <source>
        <dbReference type="ARBA" id="ARBA00022679"/>
    </source>
</evidence>
<organism evidence="3 4">
    <name type="scientific">Rhodococcus opacus</name>
    <name type="common">Nocardia opaca</name>
    <dbReference type="NCBI Taxonomy" id="37919"/>
    <lineage>
        <taxon>Bacteria</taxon>
        <taxon>Bacillati</taxon>
        <taxon>Actinomycetota</taxon>
        <taxon>Actinomycetes</taxon>
        <taxon>Mycobacteriales</taxon>
        <taxon>Nocardiaceae</taxon>
        <taxon>Rhodococcus</taxon>
    </lineage>
</organism>
<protein>
    <submittedName>
        <fullName evidence="3">Carnitine dehydratase</fullName>
    </submittedName>
</protein>
<evidence type="ECO:0000313" key="3">
    <source>
        <dbReference type="EMBL" id="AII08882.1"/>
    </source>
</evidence>
<dbReference type="PANTHER" id="PTHR48207:SF3">
    <property type="entry name" value="SUCCINATE--HYDROXYMETHYLGLUTARATE COA-TRANSFERASE"/>
    <property type="match status" value="1"/>
</dbReference>
<proteinExistence type="predicted"/>
<evidence type="ECO:0000313" key="4">
    <source>
        <dbReference type="Proteomes" id="UP000028488"/>
    </source>
</evidence>
<keyword evidence="1" id="KW-0808">Transferase</keyword>
<dbReference type="eggNOG" id="COG1804">
    <property type="taxonomic scope" value="Bacteria"/>
</dbReference>
<dbReference type="PANTHER" id="PTHR48207">
    <property type="entry name" value="SUCCINATE--HYDROXYMETHYLGLUTARATE COA-TRANSFERASE"/>
    <property type="match status" value="1"/>
</dbReference>
<sequence length="377" mass="40328">MRSASLDGLLIADFGRVLAGPYATMLLADLGADVVKIERAGVGDDTRQWGPPWVGDESTYFQSVNRNKRSFAWDLRDPGDLQQARELAARADVVVENFLPGTMDRLGLGYDAVREINPDVVYCSVTGFGGQNNLPGYDLLIQAVGGLMSVTGPEPGVPTKVGVAVVDIITGLHAAVGILAALRHRDRTGEGQRVEVNLLSSLLSALANQTSGYVCAGVVPQAMGNRHPSISPYEVFRTGDRPLVLAVGNNRQFASLVEVLGVPELADDERYATNTQRVAHREELVKDITEALSAGSADEWFEKLTAQGVPCGPLNDIADAVALAERLGLNPVVEIDDPRRDRPVRQVANPIRLSATPASYRSAPPRLGEDTPAVSTC</sequence>
<dbReference type="InterPro" id="IPR023606">
    <property type="entry name" value="CoA-Trfase_III_dom_1_sf"/>
</dbReference>